<dbReference type="EMBL" id="CYUE01000009">
    <property type="protein sequence ID" value="CUK25192.1"/>
    <property type="molecule type" value="Genomic_DNA"/>
</dbReference>
<proteinExistence type="predicted"/>
<sequence>MGMMRHHRPVTTQRREGAVSVQASLMLVNDRFGDMRCVATKALSRLRTDAASAKVGNPRSVLSALRSSNQPKCCGDDQRPFWRSCAAAPDAVADGGFGPM</sequence>
<dbReference type="AlphaFoldDB" id="A0A0N7MBE6"/>
<accession>A0A0N7MBE6</accession>
<keyword evidence="2" id="KW-1185">Reference proteome</keyword>
<evidence type="ECO:0000313" key="2">
    <source>
        <dbReference type="Proteomes" id="UP000051184"/>
    </source>
</evidence>
<name>A0A0N7MBE6_9RHOB</name>
<protein>
    <submittedName>
        <fullName evidence="1">Uncharacterized protein</fullName>
    </submittedName>
</protein>
<dbReference type="STRING" id="1715691.TA5113_01847"/>
<dbReference type="Proteomes" id="UP000051184">
    <property type="component" value="Unassembled WGS sequence"/>
</dbReference>
<organism evidence="1 2">
    <name type="scientific">Cognatishimia activa</name>
    <dbReference type="NCBI Taxonomy" id="1715691"/>
    <lineage>
        <taxon>Bacteria</taxon>
        <taxon>Pseudomonadati</taxon>
        <taxon>Pseudomonadota</taxon>
        <taxon>Alphaproteobacteria</taxon>
        <taxon>Rhodobacterales</taxon>
        <taxon>Paracoccaceae</taxon>
        <taxon>Cognatishimia</taxon>
    </lineage>
</organism>
<reference evidence="2" key="1">
    <citation type="submission" date="2015-09" db="EMBL/GenBank/DDBJ databases">
        <authorList>
            <person name="Rodrigo-Torres Lidia"/>
            <person name="Arahal R.David."/>
        </authorList>
    </citation>
    <scope>NUCLEOTIDE SEQUENCE [LARGE SCALE GENOMIC DNA]</scope>
    <source>
        <strain evidence="2">CECT 5114</strain>
    </source>
</reference>
<evidence type="ECO:0000313" key="1">
    <source>
        <dbReference type="EMBL" id="CUK25192.1"/>
    </source>
</evidence>
<gene>
    <name evidence="1" type="ORF">TA5114_00983</name>
</gene>